<proteinExistence type="predicted"/>
<comment type="caution">
    <text evidence="2">The sequence shown here is derived from an EMBL/GenBank/DDBJ whole genome shotgun (WGS) entry which is preliminary data.</text>
</comment>
<dbReference type="Pfam" id="PF04991">
    <property type="entry name" value="LicD"/>
    <property type="match status" value="1"/>
</dbReference>
<dbReference type="RefSeq" id="WP_058210064.1">
    <property type="nucleotide sequence ID" value="NZ_LKLP01000088.1"/>
</dbReference>
<dbReference type="InterPro" id="IPR007074">
    <property type="entry name" value="LicD/FKTN/FKRP_NTP_transf"/>
</dbReference>
<sequence length="278" mass="33667">MKKEMTKSEVRNVQLGLLDFLDKICRENDIEYSLAGGSLLGSERHQGFIPWDGDIDVMLRRDYYEKLMPILSELEGNYQLHYYKKNIDYQNYAKFYDDRTILKSFRDQMYDGRIGVHIDIFPQDYLPDDKLERTKFLKKIFKMSEALASTGFPAYISGTKWYYQFARFFLRLPLFIKHHGKNREVAEELDQLMQKYDSQKTKEVGFVSSKYFDKEHFPSEIFNDYEDIKFEDLKVRKIKQHKVYLKQLFGDYMKLPAKKDQVDHDFYHWFWREENDRV</sequence>
<organism evidence="2 3">
    <name type="scientific">Lactococcus lactis subsp. lactis</name>
    <name type="common">Streptococcus lactis</name>
    <dbReference type="NCBI Taxonomy" id="1360"/>
    <lineage>
        <taxon>Bacteria</taxon>
        <taxon>Bacillati</taxon>
        <taxon>Bacillota</taxon>
        <taxon>Bacilli</taxon>
        <taxon>Lactobacillales</taxon>
        <taxon>Streptococcaceae</taxon>
        <taxon>Lactococcus</taxon>
    </lineage>
</organism>
<dbReference type="Proteomes" id="UP000054230">
    <property type="component" value="Unassembled WGS sequence"/>
</dbReference>
<dbReference type="GO" id="GO:0016740">
    <property type="term" value="F:transferase activity"/>
    <property type="evidence" value="ECO:0007669"/>
    <property type="project" value="UniProtKB-KW"/>
</dbReference>
<gene>
    <name evidence="2" type="ORF">LMG8520_1825</name>
</gene>
<evidence type="ECO:0000313" key="3">
    <source>
        <dbReference type="Proteomes" id="UP000054230"/>
    </source>
</evidence>
<dbReference type="GO" id="GO:0009100">
    <property type="term" value="P:glycoprotein metabolic process"/>
    <property type="evidence" value="ECO:0007669"/>
    <property type="project" value="UniProtKB-ARBA"/>
</dbReference>
<accession>A0A0V8D1S7</accession>
<dbReference type="PANTHER" id="PTHR43404:SF2">
    <property type="entry name" value="LIPOPOLYSACCHARIDE CHOLINEPHOSPHOTRANSFERASE LICD"/>
    <property type="match status" value="1"/>
</dbReference>
<evidence type="ECO:0000259" key="1">
    <source>
        <dbReference type="Pfam" id="PF04991"/>
    </source>
</evidence>
<feature type="domain" description="LicD/FKTN/FKRP nucleotidyltransferase" evidence="1">
    <location>
        <begin position="25"/>
        <end position="250"/>
    </location>
</feature>
<dbReference type="PANTHER" id="PTHR43404">
    <property type="entry name" value="LIPOPOLYSACCHARIDE CHOLINEPHOSPHOTRANSFERASE LICD"/>
    <property type="match status" value="1"/>
</dbReference>
<dbReference type="InterPro" id="IPR052942">
    <property type="entry name" value="LPS_cholinephosphotransferase"/>
</dbReference>
<evidence type="ECO:0000313" key="2">
    <source>
        <dbReference type="EMBL" id="KSU07534.1"/>
    </source>
</evidence>
<name>A0A0V8D1S7_LACLL</name>
<dbReference type="EMBL" id="LKLP01000088">
    <property type="protein sequence ID" value="KSU07534.1"/>
    <property type="molecule type" value="Genomic_DNA"/>
</dbReference>
<dbReference type="PATRIC" id="fig|1360.106.peg.2040"/>
<reference evidence="3" key="1">
    <citation type="submission" date="2015-10" db="EMBL/GenBank/DDBJ databases">
        <title>Draft Genome Sequences of 11 Lactococcus lactis subspecies cremoris strains.</title>
        <authorList>
            <person name="Wels M."/>
            <person name="Backus L."/>
            <person name="Boekhorst J."/>
            <person name="Dijkstra A."/>
            <person name="Beerthuizen M."/>
            <person name="Kelly W."/>
            <person name="Siezen R."/>
            <person name="Bachmann H."/>
            <person name="Van Hijum S."/>
        </authorList>
    </citation>
    <scope>NUCLEOTIDE SEQUENCE [LARGE SCALE GENOMIC DNA]</scope>
    <source>
        <strain evidence="3">LMG8520</strain>
    </source>
</reference>
<keyword evidence="2" id="KW-0808">Transferase</keyword>
<protein>
    <submittedName>
        <fullName evidence="2">Lipopolysaccharide cholinephosphotransferase LicD1</fullName>
    </submittedName>
</protein>
<dbReference type="AlphaFoldDB" id="A0A0V8D1S7"/>